<accession>A0ABS8WM43</accession>
<dbReference type="Proteomes" id="UP000823775">
    <property type="component" value="Unassembled WGS sequence"/>
</dbReference>
<name>A0ABS8WM43_DATST</name>
<dbReference type="EMBL" id="JACEIK010007384">
    <property type="protein sequence ID" value="MCE3050194.1"/>
    <property type="molecule type" value="Genomic_DNA"/>
</dbReference>
<gene>
    <name evidence="1" type="ORF">HAX54_046616</name>
</gene>
<comment type="caution">
    <text evidence="1">The sequence shown here is derived from an EMBL/GenBank/DDBJ whole genome shotgun (WGS) entry which is preliminary data.</text>
</comment>
<protein>
    <submittedName>
        <fullName evidence="1">Uncharacterized protein</fullName>
    </submittedName>
</protein>
<sequence>MAIRKMPILHRLKLVHLGEKVQVATTGGAQWQPANQSVFARHKIVNSGNCEVTCSEFESPRFTEGRLPSTGG</sequence>
<evidence type="ECO:0000313" key="1">
    <source>
        <dbReference type="EMBL" id="MCE3050194.1"/>
    </source>
</evidence>
<evidence type="ECO:0000313" key="2">
    <source>
        <dbReference type="Proteomes" id="UP000823775"/>
    </source>
</evidence>
<organism evidence="1 2">
    <name type="scientific">Datura stramonium</name>
    <name type="common">Jimsonweed</name>
    <name type="synonym">Common thornapple</name>
    <dbReference type="NCBI Taxonomy" id="4076"/>
    <lineage>
        <taxon>Eukaryota</taxon>
        <taxon>Viridiplantae</taxon>
        <taxon>Streptophyta</taxon>
        <taxon>Embryophyta</taxon>
        <taxon>Tracheophyta</taxon>
        <taxon>Spermatophyta</taxon>
        <taxon>Magnoliopsida</taxon>
        <taxon>eudicotyledons</taxon>
        <taxon>Gunneridae</taxon>
        <taxon>Pentapetalae</taxon>
        <taxon>asterids</taxon>
        <taxon>lamiids</taxon>
        <taxon>Solanales</taxon>
        <taxon>Solanaceae</taxon>
        <taxon>Solanoideae</taxon>
        <taxon>Datureae</taxon>
        <taxon>Datura</taxon>
    </lineage>
</organism>
<keyword evidence="2" id="KW-1185">Reference proteome</keyword>
<feature type="non-terminal residue" evidence="1">
    <location>
        <position position="72"/>
    </location>
</feature>
<reference evidence="1 2" key="1">
    <citation type="journal article" date="2021" name="BMC Genomics">
        <title>Datura genome reveals duplications of psychoactive alkaloid biosynthetic genes and high mutation rate following tissue culture.</title>
        <authorList>
            <person name="Rajewski A."/>
            <person name="Carter-House D."/>
            <person name="Stajich J."/>
            <person name="Litt A."/>
        </authorList>
    </citation>
    <scope>NUCLEOTIDE SEQUENCE [LARGE SCALE GENOMIC DNA]</scope>
    <source>
        <strain evidence="1">AR-01</strain>
    </source>
</reference>
<proteinExistence type="predicted"/>